<evidence type="ECO:0000313" key="4">
    <source>
        <dbReference type="Proteomes" id="UP000281553"/>
    </source>
</evidence>
<dbReference type="OrthoDB" id="68056at2759"/>
<organism evidence="3 4">
    <name type="scientific">Dibothriocephalus latus</name>
    <name type="common">Fish tapeworm</name>
    <name type="synonym">Diphyllobothrium latum</name>
    <dbReference type="NCBI Taxonomy" id="60516"/>
    <lineage>
        <taxon>Eukaryota</taxon>
        <taxon>Metazoa</taxon>
        <taxon>Spiralia</taxon>
        <taxon>Lophotrochozoa</taxon>
        <taxon>Platyhelminthes</taxon>
        <taxon>Cestoda</taxon>
        <taxon>Eucestoda</taxon>
        <taxon>Diphyllobothriidea</taxon>
        <taxon>Diphyllobothriidae</taxon>
        <taxon>Dibothriocephalus</taxon>
    </lineage>
</organism>
<feature type="domain" description="DALR anticodon binding" evidence="2">
    <location>
        <begin position="35"/>
        <end position="83"/>
    </location>
</feature>
<dbReference type="InterPro" id="IPR008909">
    <property type="entry name" value="DALR_anticod-bd"/>
</dbReference>
<dbReference type="AlphaFoldDB" id="A0A3P7PIV1"/>
<sequence length="83" mass="9063">RNGCAGPTEGPANLPGRRWTDKSHRPDVPVVMAQIASSVFSTSARLESDIVKIDESRILLCEATATIMKCCFDILGIRTVEKM</sequence>
<feature type="non-terminal residue" evidence="3">
    <location>
        <position position="1"/>
    </location>
</feature>
<protein>
    <recommendedName>
        <fullName evidence="2">DALR anticodon binding domain-containing protein</fullName>
    </recommendedName>
</protein>
<dbReference type="SUPFAM" id="SSF47323">
    <property type="entry name" value="Anticodon-binding domain of a subclass of class I aminoacyl-tRNA synthetases"/>
    <property type="match status" value="1"/>
</dbReference>
<dbReference type="InterPro" id="IPR009080">
    <property type="entry name" value="tRNAsynth_Ia_anticodon-bd"/>
</dbReference>
<name>A0A3P7PIV1_DIBLA</name>
<reference evidence="3 4" key="1">
    <citation type="submission" date="2018-11" db="EMBL/GenBank/DDBJ databases">
        <authorList>
            <consortium name="Pathogen Informatics"/>
        </authorList>
    </citation>
    <scope>NUCLEOTIDE SEQUENCE [LARGE SCALE GENOMIC DNA]</scope>
</reference>
<evidence type="ECO:0000259" key="2">
    <source>
        <dbReference type="Pfam" id="PF05746"/>
    </source>
</evidence>
<keyword evidence="4" id="KW-1185">Reference proteome</keyword>
<evidence type="ECO:0000256" key="1">
    <source>
        <dbReference type="SAM" id="MobiDB-lite"/>
    </source>
</evidence>
<dbReference type="Pfam" id="PF05746">
    <property type="entry name" value="DALR_1"/>
    <property type="match status" value="1"/>
</dbReference>
<dbReference type="GO" id="GO:0004814">
    <property type="term" value="F:arginine-tRNA ligase activity"/>
    <property type="evidence" value="ECO:0007669"/>
    <property type="project" value="InterPro"/>
</dbReference>
<feature type="region of interest" description="Disordered" evidence="1">
    <location>
        <begin position="1"/>
        <end position="23"/>
    </location>
</feature>
<proteinExistence type="predicted"/>
<gene>
    <name evidence="3" type="ORF">DILT_LOCUS19947</name>
</gene>
<dbReference type="Gene3D" id="1.10.730.10">
    <property type="entry name" value="Isoleucyl-tRNA Synthetase, Domain 1"/>
    <property type="match status" value="1"/>
</dbReference>
<dbReference type="Proteomes" id="UP000281553">
    <property type="component" value="Unassembled WGS sequence"/>
</dbReference>
<dbReference type="GO" id="GO:0006420">
    <property type="term" value="P:arginyl-tRNA aminoacylation"/>
    <property type="evidence" value="ECO:0007669"/>
    <property type="project" value="InterPro"/>
</dbReference>
<dbReference type="GO" id="GO:0005524">
    <property type="term" value="F:ATP binding"/>
    <property type="evidence" value="ECO:0007669"/>
    <property type="project" value="InterPro"/>
</dbReference>
<accession>A0A3P7PIV1</accession>
<dbReference type="EMBL" id="UYRU01126724">
    <property type="protein sequence ID" value="VDN49933.1"/>
    <property type="molecule type" value="Genomic_DNA"/>
</dbReference>
<evidence type="ECO:0000313" key="3">
    <source>
        <dbReference type="EMBL" id="VDN49933.1"/>
    </source>
</evidence>